<dbReference type="OrthoDB" id="9782395at2"/>
<dbReference type="RefSeq" id="WP_142503787.1">
    <property type="nucleotide sequence ID" value="NZ_FXTI01000001.1"/>
</dbReference>
<dbReference type="Pfam" id="PF02698">
    <property type="entry name" value="DUF218"/>
    <property type="match status" value="1"/>
</dbReference>
<name>A0A521AD65_9BACL</name>
<evidence type="ECO:0000259" key="1">
    <source>
        <dbReference type="Pfam" id="PF02698"/>
    </source>
</evidence>
<dbReference type="GO" id="GO:0005886">
    <property type="term" value="C:plasma membrane"/>
    <property type="evidence" value="ECO:0007669"/>
    <property type="project" value="TreeGrafter"/>
</dbReference>
<evidence type="ECO:0000313" key="3">
    <source>
        <dbReference type="Proteomes" id="UP000315636"/>
    </source>
</evidence>
<dbReference type="PANTHER" id="PTHR30336">
    <property type="entry name" value="INNER MEMBRANE PROTEIN, PROBABLE PERMEASE"/>
    <property type="match status" value="1"/>
</dbReference>
<organism evidence="2 3">
    <name type="scientific">Melghirimyces algeriensis</name>
    <dbReference type="NCBI Taxonomy" id="910412"/>
    <lineage>
        <taxon>Bacteria</taxon>
        <taxon>Bacillati</taxon>
        <taxon>Bacillota</taxon>
        <taxon>Bacilli</taxon>
        <taxon>Bacillales</taxon>
        <taxon>Thermoactinomycetaceae</taxon>
        <taxon>Melghirimyces</taxon>
    </lineage>
</organism>
<dbReference type="AlphaFoldDB" id="A0A521AD65"/>
<feature type="domain" description="DUF218" evidence="1">
    <location>
        <begin position="41"/>
        <end position="175"/>
    </location>
</feature>
<protein>
    <submittedName>
        <fullName evidence="2">Uncharacterized SAM-binding protein YcdF, DUF218 family</fullName>
    </submittedName>
</protein>
<keyword evidence="3" id="KW-1185">Reference proteome</keyword>
<dbReference type="Proteomes" id="UP000315636">
    <property type="component" value="Unassembled WGS sequence"/>
</dbReference>
<dbReference type="CDD" id="cd06259">
    <property type="entry name" value="YdcF-like"/>
    <property type="match status" value="1"/>
</dbReference>
<reference evidence="2 3" key="1">
    <citation type="submission" date="2017-05" db="EMBL/GenBank/DDBJ databases">
        <authorList>
            <person name="Varghese N."/>
            <person name="Submissions S."/>
        </authorList>
    </citation>
    <scope>NUCLEOTIDE SEQUENCE [LARGE SCALE GENOMIC DNA]</scope>
    <source>
        <strain evidence="2 3">DSM 45474</strain>
    </source>
</reference>
<dbReference type="Gene3D" id="3.40.50.620">
    <property type="entry name" value="HUPs"/>
    <property type="match status" value="1"/>
</dbReference>
<proteinExistence type="predicted"/>
<accession>A0A521AD65</accession>
<dbReference type="PANTHER" id="PTHR30336:SF20">
    <property type="entry name" value="DUF218 DOMAIN-CONTAINING PROTEIN"/>
    <property type="match status" value="1"/>
</dbReference>
<gene>
    <name evidence="2" type="ORF">SAMN06264849_10168</name>
</gene>
<dbReference type="InterPro" id="IPR003848">
    <property type="entry name" value="DUF218"/>
</dbReference>
<evidence type="ECO:0000313" key="2">
    <source>
        <dbReference type="EMBL" id="SMO32753.1"/>
    </source>
</evidence>
<dbReference type="InterPro" id="IPR051599">
    <property type="entry name" value="Cell_Envelope_Assoc"/>
</dbReference>
<dbReference type="EMBL" id="FXTI01000001">
    <property type="protein sequence ID" value="SMO32753.1"/>
    <property type="molecule type" value="Genomic_DNA"/>
</dbReference>
<sequence>MKRWIIATLLGLALIITGILGSLWFSVSQYDGTAPGSQSRDAALILGAAMWGDKPSWALEERLEVALDLYKQNQVDKLILSGGIGDDAISEAEGMKRYLTERGVDQDDLILEDQSTSTEENVRFSRSLMKKNHIQDIYVVTHDYHMHRALHYAQEMKINAHPAPAHSRVLFTPYWKARECLALIKEAII</sequence>
<dbReference type="InterPro" id="IPR014729">
    <property type="entry name" value="Rossmann-like_a/b/a_fold"/>
</dbReference>